<dbReference type="RefSeq" id="WP_047403240.1">
    <property type="nucleotide sequence ID" value="NZ_CP069280.1"/>
</dbReference>
<dbReference type="Proteomes" id="UP000663464">
    <property type="component" value="Chromosome"/>
</dbReference>
<accession>A0ABD7CI31</accession>
<proteinExistence type="predicted"/>
<evidence type="ECO:0000313" key="1">
    <source>
        <dbReference type="EMBL" id="QRI52883.1"/>
    </source>
</evidence>
<dbReference type="AlphaFoldDB" id="A0ABD7CI31"/>
<name>A0ABD7CI31_CLOBO</name>
<dbReference type="EMBL" id="CP069280">
    <property type="protein sequence ID" value="QRI52883.1"/>
    <property type="molecule type" value="Genomic_DNA"/>
</dbReference>
<sequence length="97" mass="11066">MAIKSCGICDFKLNSINEIGLIEFKGQPTLKISYKTKIEDFNIILRKPLTTGLQLYLANEFLRSLNTGIDIKFESFTQYNELLKSIDKKLEITFIGA</sequence>
<gene>
    <name evidence="1" type="ORF">JQS73_15840</name>
</gene>
<organism evidence="1 2">
    <name type="scientific">Clostridium botulinum</name>
    <dbReference type="NCBI Taxonomy" id="1491"/>
    <lineage>
        <taxon>Bacteria</taxon>
        <taxon>Bacillati</taxon>
        <taxon>Bacillota</taxon>
        <taxon>Clostridia</taxon>
        <taxon>Eubacteriales</taxon>
        <taxon>Clostridiaceae</taxon>
        <taxon>Clostridium</taxon>
    </lineage>
</organism>
<reference evidence="1 2" key="1">
    <citation type="journal article" date="2014" name="J. Infect. Dis.">
        <title>Molecular characterization of a novel botulinum neurotoxin type H gene.</title>
        <authorList>
            <person name="Dover N."/>
            <person name="Barash J.R."/>
            <person name="Hill K.K."/>
            <person name="Xie G."/>
            <person name="Arnon S.S."/>
        </authorList>
    </citation>
    <scope>NUCLEOTIDE SEQUENCE [LARGE SCALE GENOMIC DNA]</scope>
    <source>
        <strain evidence="1 2">IBCA10-7060</strain>
    </source>
</reference>
<evidence type="ECO:0000313" key="2">
    <source>
        <dbReference type="Proteomes" id="UP000663464"/>
    </source>
</evidence>
<protein>
    <submittedName>
        <fullName evidence="1">Uncharacterized protein</fullName>
    </submittedName>
</protein>